<dbReference type="PANTHER" id="PTHR43649">
    <property type="entry name" value="ARABINOSE-BINDING PROTEIN-RELATED"/>
    <property type="match status" value="1"/>
</dbReference>
<evidence type="ECO:0000256" key="1">
    <source>
        <dbReference type="SAM" id="MobiDB-lite"/>
    </source>
</evidence>
<keyword evidence="4" id="KW-1185">Reference proteome</keyword>
<organism evidence="3 4">
    <name type="scientific">Robinsoniella peoriensis</name>
    <dbReference type="NCBI Taxonomy" id="180332"/>
    <lineage>
        <taxon>Bacteria</taxon>
        <taxon>Bacillati</taxon>
        <taxon>Bacillota</taxon>
        <taxon>Clostridia</taxon>
        <taxon>Lachnospirales</taxon>
        <taxon>Lachnospiraceae</taxon>
        <taxon>Robinsoniella</taxon>
    </lineage>
</organism>
<evidence type="ECO:0000313" key="4">
    <source>
        <dbReference type="Proteomes" id="UP000306509"/>
    </source>
</evidence>
<dbReference type="PANTHER" id="PTHR43649:SF17">
    <property type="entry name" value="ABC TRANSPORTER SOLUTE BINDING PROTEIN-SUGAR TRANSPORT"/>
    <property type="match status" value="1"/>
</dbReference>
<protein>
    <submittedName>
        <fullName evidence="3">Lipoprotein LplA</fullName>
    </submittedName>
</protein>
<comment type="caution">
    <text evidence="3">The sequence shown here is derived from an EMBL/GenBank/DDBJ whole genome shotgun (WGS) entry which is preliminary data.</text>
</comment>
<dbReference type="RefSeq" id="WP_138002632.1">
    <property type="nucleotide sequence ID" value="NZ_QGQD01000055.1"/>
</dbReference>
<gene>
    <name evidence="3" type="primary">lipO_8</name>
    <name evidence="3" type="ORF">DSM106044_02774</name>
</gene>
<dbReference type="Gene3D" id="3.40.190.10">
    <property type="entry name" value="Periplasmic binding protein-like II"/>
    <property type="match status" value="2"/>
</dbReference>
<dbReference type="AlphaFoldDB" id="A0A4U8Q6J1"/>
<keyword evidence="2" id="KW-0732">Signal</keyword>
<feature type="signal peptide" evidence="2">
    <location>
        <begin position="1"/>
        <end position="20"/>
    </location>
</feature>
<dbReference type="SUPFAM" id="SSF53850">
    <property type="entry name" value="Periplasmic binding protein-like II"/>
    <property type="match status" value="1"/>
</dbReference>
<dbReference type="InterPro" id="IPR050490">
    <property type="entry name" value="Bact_solute-bd_prot1"/>
</dbReference>
<sequence precursor="true">MKKRTTAILLASAMAFTSLAGCAGSSTATGNSGETGQNSEAAGKGSDSDTGGSGEKTKLKAVFVSHALTKSVEDMKWLQELEDQCNVEIEWEQIYQDWETVKSTRFASGDIPDILFNATTDSDYTKYSGLFQDMSELIETDAPNIREMFTAEPDTQILAQTPEGQIFGIPKCQSKWPDTNTVLFINKQWLDNLGLKEPKTFTGLETVLKAFKEQDANGNGDPNDEIPLDFNAYGGNNAWFNSAYSLLKLLPSMGIQMTDIVTDGYFAEDAKVKCFAVDERYKLFMKYLNRLYAQGLINSNAITNDYSAFQSLSRGNENGEAVVGCVFGWEETDKFGPELYSQYTALAPLDYDIDCAPGTYDTRWSYDFDQLNMQANRVAMSAKCEDKNAAMKFIDGFYDKTRSVETLFGGISDGCLEKTDDNNFKVLPPTDPTTDAGTWKWTNTFADFGPLYIRKDCNIEMSEDMNNALKEREVYKDALAKVTDQDYYPQLFMKYSEEDQNTMALTQANINNIIDNYWSLWMTGESDIDADWDTYVKNVEAAGLEDVLKIRQKAFDDYLAK</sequence>
<reference evidence="3 4" key="1">
    <citation type="journal article" date="2019" name="Anaerobe">
        <title>Detection of Robinsoniella peoriensis in multiple bone samples of a trauma patient.</title>
        <authorList>
            <person name="Schrottner P."/>
            <person name="Hartwich K."/>
            <person name="Bunk B."/>
            <person name="Schober I."/>
            <person name="Helbig S."/>
            <person name="Rudolph W.W."/>
            <person name="Gunzer F."/>
        </authorList>
    </citation>
    <scope>NUCLEOTIDE SEQUENCE [LARGE SCALE GENOMIC DNA]</scope>
    <source>
        <strain evidence="3 4">DSM 106044</strain>
    </source>
</reference>
<accession>A0A4U8Q6J1</accession>
<name>A0A4U8Q6J1_9FIRM</name>
<feature type="region of interest" description="Disordered" evidence="1">
    <location>
        <begin position="27"/>
        <end position="53"/>
    </location>
</feature>
<evidence type="ECO:0000313" key="3">
    <source>
        <dbReference type="EMBL" id="TLD00461.1"/>
    </source>
</evidence>
<evidence type="ECO:0000256" key="2">
    <source>
        <dbReference type="SAM" id="SignalP"/>
    </source>
</evidence>
<feature type="chain" id="PRO_5038818983" evidence="2">
    <location>
        <begin position="21"/>
        <end position="561"/>
    </location>
</feature>
<feature type="compositionally biased region" description="Polar residues" evidence="1">
    <location>
        <begin position="27"/>
        <end position="40"/>
    </location>
</feature>
<proteinExistence type="predicted"/>
<dbReference type="Proteomes" id="UP000306509">
    <property type="component" value="Unassembled WGS sequence"/>
</dbReference>
<dbReference type="STRING" id="180332.GCA_000797495_04139"/>
<keyword evidence="3" id="KW-0449">Lipoprotein</keyword>
<dbReference type="EMBL" id="QGQD01000055">
    <property type="protein sequence ID" value="TLD00461.1"/>
    <property type="molecule type" value="Genomic_DNA"/>
</dbReference>
<dbReference type="PROSITE" id="PS51257">
    <property type="entry name" value="PROKAR_LIPOPROTEIN"/>
    <property type="match status" value="1"/>
</dbReference>